<reference evidence="1 2" key="1">
    <citation type="submission" date="2019-05" db="EMBL/GenBank/DDBJ databases">
        <title>Another draft genome of Portunus trituberculatus and its Hox gene families provides insights of decapod evolution.</title>
        <authorList>
            <person name="Jeong J.-H."/>
            <person name="Song I."/>
            <person name="Kim S."/>
            <person name="Choi T."/>
            <person name="Kim D."/>
            <person name="Ryu S."/>
            <person name="Kim W."/>
        </authorList>
    </citation>
    <scope>NUCLEOTIDE SEQUENCE [LARGE SCALE GENOMIC DNA]</scope>
    <source>
        <tissue evidence="1">Muscle</tissue>
    </source>
</reference>
<comment type="caution">
    <text evidence="1">The sequence shown here is derived from an EMBL/GenBank/DDBJ whole genome shotgun (WGS) entry which is preliminary data.</text>
</comment>
<accession>A0A5B7EM95</accession>
<proteinExistence type="predicted"/>
<keyword evidence="2" id="KW-1185">Reference proteome</keyword>
<sequence length="106" mass="11607">MIEAAHKRYLSLPFPDTHTLYNSARNHASKVAAEYDPLATAEIFRQNSARRSDIGPRNSASIFETFATKASGTGPNPTTPQENFSCLHQPAIASGHWPLNTDTSVH</sequence>
<name>A0A5B7EM95_PORTR</name>
<protein>
    <submittedName>
        <fullName evidence="1">Uncharacterized protein</fullName>
    </submittedName>
</protein>
<dbReference type="EMBL" id="VSRR010002854">
    <property type="protein sequence ID" value="MPC33534.1"/>
    <property type="molecule type" value="Genomic_DNA"/>
</dbReference>
<organism evidence="1 2">
    <name type="scientific">Portunus trituberculatus</name>
    <name type="common">Swimming crab</name>
    <name type="synonym">Neptunus trituberculatus</name>
    <dbReference type="NCBI Taxonomy" id="210409"/>
    <lineage>
        <taxon>Eukaryota</taxon>
        <taxon>Metazoa</taxon>
        <taxon>Ecdysozoa</taxon>
        <taxon>Arthropoda</taxon>
        <taxon>Crustacea</taxon>
        <taxon>Multicrustacea</taxon>
        <taxon>Malacostraca</taxon>
        <taxon>Eumalacostraca</taxon>
        <taxon>Eucarida</taxon>
        <taxon>Decapoda</taxon>
        <taxon>Pleocyemata</taxon>
        <taxon>Brachyura</taxon>
        <taxon>Eubrachyura</taxon>
        <taxon>Portunoidea</taxon>
        <taxon>Portunidae</taxon>
        <taxon>Portuninae</taxon>
        <taxon>Portunus</taxon>
    </lineage>
</organism>
<gene>
    <name evidence="1" type="ORF">E2C01_026887</name>
</gene>
<evidence type="ECO:0000313" key="1">
    <source>
        <dbReference type="EMBL" id="MPC33534.1"/>
    </source>
</evidence>
<dbReference type="Proteomes" id="UP000324222">
    <property type="component" value="Unassembled WGS sequence"/>
</dbReference>
<evidence type="ECO:0000313" key="2">
    <source>
        <dbReference type="Proteomes" id="UP000324222"/>
    </source>
</evidence>
<dbReference type="AlphaFoldDB" id="A0A5B7EM95"/>